<dbReference type="SUPFAM" id="SSF53335">
    <property type="entry name" value="S-adenosyl-L-methionine-dependent methyltransferases"/>
    <property type="match status" value="1"/>
</dbReference>
<dbReference type="Pfam" id="PF05050">
    <property type="entry name" value="Methyltransf_21"/>
    <property type="match status" value="1"/>
</dbReference>
<keyword evidence="2" id="KW-0808">Transferase</keyword>
<dbReference type="GO" id="GO:0032259">
    <property type="term" value="P:methylation"/>
    <property type="evidence" value="ECO:0007669"/>
    <property type="project" value="UniProtKB-KW"/>
</dbReference>
<reference evidence="2 3" key="1">
    <citation type="submission" date="2018-11" db="EMBL/GenBank/DDBJ databases">
        <title>Genomic Encyclopedia of Type Strains, Phase IV (KMG-IV): sequencing the most valuable type-strain genomes for metagenomic binning, comparative biology and taxonomic classification.</title>
        <authorList>
            <person name="Goeker M."/>
        </authorList>
    </citation>
    <scope>NUCLEOTIDE SEQUENCE [LARGE SCALE GENOMIC DNA]</scope>
    <source>
        <strain evidence="2 3">DSM 25623</strain>
    </source>
</reference>
<evidence type="ECO:0000259" key="1">
    <source>
        <dbReference type="Pfam" id="PF05050"/>
    </source>
</evidence>
<evidence type="ECO:0000313" key="2">
    <source>
        <dbReference type="EMBL" id="RPE79598.1"/>
    </source>
</evidence>
<comment type="caution">
    <text evidence="2">The sequence shown here is derived from an EMBL/GenBank/DDBJ whole genome shotgun (WGS) entry which is preliminary data.</text>
</comment>
<dbReference type="InterPro" id="IPR052514">
    <property type="entry name" value="SAM-dependent_MTase"/>
</dbReference>
<dbReference type="AlphaFoldDB" id="A0A3N4VAK0"/>
<evidence type="ECO:0000313" key="3">
    <source>
        <dbReference type="Proteomes" id="UP000269708"/>
    </source>
</evidence>
<dbReference type="PANTHER" id="PTHR34203">
    <property type="entry name" value="METHYLTRANSFERASE, FKBM FAMILY PROTEIN"/>
    <property type="match status" value="1"/>
</dbReference>
<organism evidence="2 3">
    <name type="scientific">Vulcaniibacterium tengchongense</name>
    <dbReference type="NCBI Taxonomy" id="1273429"/>
    <lineage>
        <taxon>Bacteria</taxon>
        <taxon>Pseudomonadati</taxon>
        <taxon>Pseudomonadota</taxon>
        <taxon>Gammaproteobacteria</taxon>
        <taxon>Lysobacterales</taxon>
        <taxon>Lysobacteraceae</taxon>
        <taxon>Vulcaniibacterium</taxon>
    </lineage>
</organism>
<sequence>MYDPTMLEGTSVEVRLPPGGSLQSIRMLDCNGKDQVAVKIGNMGWNSFEHPMPDIFWRAVAASSGIVVDIGANTGFYTLLAAAARRRGQVWVVEPDPKVLPVLEKNITINQLGRRVKLFRVALSDYKGTADLFIPLQDHGLVETSSSLERTFRAQHSEVITTNVTTLDALAGGVANLFSKVSIIKIDVEGHEAPVFRGAIRTIRRHRPLIFVEILDRADYSYFDRFLQENGYVDLRLLSNGTMIESEQVDFDPQAWNHVFVPEEAKAAFRAMVSPIV</sequence>
<protein>
    <submittedName>
        <fullName evidence="2">FkbM family methyltransferase</fullName>
    </submittedName>
</protein>
<dbReference type="GO" id="GO:0008168">
    <property type="term" value="F:methyltransferase activity"/>
    <property type="evidence" value="ECO:0007669"/>
    <property type="project" value="UniProtKB-KW"/>
</dbReference>
<dbReference type="NCBIfam" id="TIGR01444">
    <property type="entry name" value="fkbM_fam"/>
    <property type="match status" value="1"/>
</dbReference>
<dbReference type="InterPro" id="IPR006342">
    <property type="entry name" value="FkbM_mtfrase"/>
</dbReference>
<proteinExistence type="predicted"/>
<dbReference type="PANTHER" id="PTHR34203:SF15">
    <property type="entry name" value="SLL1173 PROTEIN"/>
    <property type="match status" value="1"/>
</dbReference>
<dbReference type="Proteomes" id="UP000269708">
    <property type="component" value="Unassembled WGS sequence"/>
</dbReference>
<dbReference type="InterPro" id="IPR029063">
    <property type="entry name" value="SAM-dependent_MTases_sf"/>
</dbReference>
<feature type="domain" description="Methyltransferase FkbM" evidence="1">
    <location>
        <begin position="69"/>
        <end position="232"/>
    </location>
</feature>
<keyword evidence="3" id="KW-1185">Reference proteome</keyword>
<keyword evidence="2" id="KW-0489">Methyltransferase</keyword>
<dbReference type="Gene3D" id="3.40.50.150">
    <property type="entry name" value="Vaccinia Virus protein VP39"/>
    <property type="match status" value="1"/>
</dbReference>
<name>A0A3N4VAK0_9GAMM</name>
<dbReference type="EMBL" id="RKQN01000002">
    <property type="protein sequence ID" value="RPE79598.1"/>
    <property type="molecule type" value="Genomic_DNA"/>
</dbReference>
<accession>A0A3N4VAK0</accession>
<gene>
    <name evidence="2" type="ORF">EDC50_1420</name>
</gene>